<dbReference type="Gene3D" id="1.20.120.450">
    <property type="entry name" value="dinb family like domain"/>
    <property type="match status" value="1"/>
</dbReference>
<accession>A0ABP8GT56</accession>
<dbReference type="RefSeq" id="WP_345255506.1">
    <property type="nucleotide sequence ID" value="NZ_BAABGY010000007.1"/>
</dbReference>
<organism evidence="2 3">
    <name type="scientific">Flaviaesturariibacter amylovorans</name>
    <dbReference type="NCBI Taxonomy" id="1084520"/>
    <lineage>
        <taxon>Bacteria</taxon>
        <taxon>Pseudomonadati</taxon>
        <taxon>Bacteroidota</taxon>
        <taxon>Chitinophagia</taxon>
        <taxon>Chitinophagales</taxon>
        <taxon>Chitinophagaceae</taxon>
        <taxon>Flaviaestuariibacter</taxon>
    </lineage>
</organism>
<protein>
    <recommendedName>
        <fullName evidence="1">DinB-like domain-containing protein</fullName>
    </recommendedName>
</protein>
<sequence length="166" mass="17958">MSISKELAAHFRAVHFGGNWTSVNLKDTLEGVSWQQAVTPMPGLNSIAVLVFHMNYYVGAVLRVLRGGALEASDKLSFGPPVITCAADWEALVDRALSEADAFAQAMEQLDDAQLEAPFLDGKYGSWYRNLAGIVEHTHYHLGQVSLLKKMTVLQAGPAAAVQSDS</sequence>
<proteinExistence type="predicted"/>
<name>A0ABP8GT56_9BACT</name>
<comment type="caution">
    <text evidence="2">The sequence shown here is derived from an EMBL/GenBank/DDBJ whole genome shotgun (WGS) entry which is preliminary data.</text>
</comment>
<evidence type="ECO:0000259" key="1">
    <source>
        <dbReference type="Pfam" id="PF12867"/>
    </source>
</evidence>
<dbReference type="Proteomes" id="UP001501725">
    <property type="component" value="Unassembled WGS sequence"/>
</dbReference>
<reference evidence="3" key="1">
    <citation type="journal article" date="2019" name="Int. J. Syst. Evol. Microbiol.">
        <title>The Global Catalogue of Microorganisms (GCM) 10K type strain sequencing project: providing services to taxonomists for standard genome sequencing and annotation.</title>
        <authorList>
            <consortium name="The Broad Institute Genomics Platform"/>
            <consortium name="The Broad Institute Genome Sequencing Center for Infectious Disease"/>
            <person name="Wu L."/>
            <person name="Ma J."/>
        </authorList>
    </citation>
    <scope>NUCLEOTIDE SEQUENCE [LARGE SCALE GENOMIC DNA]</scope>
    <source>
        <strain evidence="3">JCM 17919</strain>
    </source>
</reference>
<keyword evidence="3" id="KW-1185">Reference proteome</keyword>
<dbReference type="SUPFAM" id="SSF109854">
    <property type="entry name" value="DinB/YfiT-like putative metalloenzymes"/>
    <property type="match status" value="1"/>
</dbReference>
<dbReference type="EMBL" id="BAABGY010000007">
    <property type="protein sequence ID" value="GAA4329580.1"/>
    <property type="molecule type" value="Genomic_DNA"/>
</dbReference>
<evidence type="ECO:0000313" key="2">
    <source>
        <dbReference type="EMBL" id="GAA4329580.1"/>
    </source>
</evidence>
<dbReference type="InterPro" id="IPR034660">
    <property type="entry name" value="DinB/YfiT-like"/>
</dbReference>
<dbReference type="InterPro" id="IPR024775">
    <property type="entry name" value="DinB-like"/>
</dbReference>
<gene>
    <name evidence="2" type="ORF">GCM10023184_20160</name>
</gene>
<feature type="domain" description="DinB-like" evidence="1">
    <location>
        <begin position="37"/>
        <end position="144"/>
    </location>
</feature>
<dbReference type="Pfam" id="PF12867">
    <property type="entry name" value="DinB_2"/>
    <property type="match status" value="1"/>
</dbReference>
<evidence type="ECO:0000313" key="3">
    <source>
        <dbReference type="Proteomes" id="UP001501725"/>
    </source>
</evidence>